<accession>A0A0L8G1U7</accession>
<reference evidence="1" key="1">
    <citation type="submission" date="2015-07" db="EMBL/GenBank/DDBJ databases">
        <title>MeaNS - Measles Nucleotide Surveillance Program.</title>
        <authorList>
            <person name="Tran T."/>
            <person name="Druce J."/>
        </authorList>
    </citation>
    <scope>NUCLEOTIDE SEQUENCE</scope>
    <source>
        <strain evidence="1">UCB-OBI-ISO-001</strain>
        <tissue evidence="1">Gonad</tissue>
    </source>
</reference>
<protein>
    <submittedName>
        <fullName evidence="1">Uncharacterized protein</fullName>
    </submittedName>
</protein>
<proteinExistence type="predicted"/>
<evidence type="ECO:0000313" key="1">
    <source>
        <dbReference type="EMBL" id="KOF70991.1"/>
    </source>
</evidence>
<name>A0A0L8G1U7_OCTBM</name>
<organism evidence="1">
    <name type="scientific">Octopus bimaculoides</name>
    <name type="common">California two-spotted octopus</name>
    <dbReference type="NCBI Taxonomy" id="37653"/>
    <lineage>
        <taxon>Eukaryota</taxon>
        <taxon>Metazoa</taxon>
        <taxon>Spiralia</taxon>
        <taxon>Lophotrochozoa</taxon>
        <taxon>Mollusca</taxon>
        <taxon>Cephalopoda</taxon>
        <taxon>Coleoidea</taxon>
        <taxon>Octopodiformes</taxon>
        <taxon>Octopoda</taxon>
        <taxon>Incirrata</taxon>
        <taxon>Octopodidae</taxon>
        <taxon>Octopus</taxon>
    </lineage>
</organism>
<dbReference type="EMBL" id="KQ424450">
    <property type="protein sequence ID" value="KOF70991.1"/>
    <property type="molecule type" value="Genomic_DNA"/>
</dbReference>
<dbReference type="AlphaFoldDB" id="A0A0L8G1U7"/>
<sequence>MNGRGRSEGEERVSVEEGKLRNAVSYNNVRPFTPTTSLLLKKHIKKNPVFFLSWLFPVQ</sequence>
<gene>
    <name evidence="1" type="ORF">OCBIM_22001852mg</name>
</gene>